<dbReference type="Gene3D" id="3.30.70.330">
    <property type="match status" value="1"/>
</dbReference>
<dbReference type="InterPro" id="IPR000504">
    <property type="entry name" value="RRM_dom"/>
</dbReference>
<dbReference type="EMBL" id="CAJPIN010101098">
    <property type="protein sequence ID" value="CAG2068750.1"/>
    <property type="molecule type" value="Genomic_DNA"/>
</dbReference>
<keyword evidence="1" id="KW-0677">Repeat</keyword>
<dbReference type="CDD" id="cd12503">
    <property type="entry name" value="RRM1_hnRNPH_GRSF1_like"/>
    <property type="match status" value="1"/>
</dbReference>
<keyword evidence="2" id="KW-0694">RNA-binding</keyword>
<feature type="region of interest" description="Disordered" evidence="3">
    <location>
        <begin position="49"/>
        <end position="70"/>
    </location>
</feature>
<dbReference type="Proteomes" id="UP001153148">
    <property type="component" value="Unassembled WGS sequence"/>
</dbReference>
<gene>
    <name evidence="5" type="ORF">TPAB3V08_LOCUS15693</name>
</gene>
<evidence type="ECO:0000256" key="2">
    <source>
        <dbReference type="ARBA" id="ARBA00022884"/>
    </source>
</evidence>
<evidence type="ECO:0000259" key="4">
    <source>
        <dbReference type="Pfam" id="PF00076"/>
    </source>
</evidence>
<dbReference type="InterPro" id="IPR050666">
    <property type="entry name" value="ESRP"/>
</dbReference>
<feature type="compositionally biased region" description="Basic and acidic residues" evidence="3">
    <location>
        <begin position="49"/>
        <end position="58"/>
    </location>
</feature>
<organism evidence="5 6">
    <name type="scientific">Timema podura</name>
    <name type="common">Walking stick</name>
    <dbReference type="NCBI Taxonomy" id="61482"/>
    <lineage>
        <taxon>Eukaryota</taxon>
        <taxon>Metazoa</taxon>
        <taxon>Ecdysozoa</taxon>
        <taxon>Arthropoda</taxon>
        <taxon>Hexapoda</taxon>
        <taxon>Insecta</taxon>
        <taxon>Pterygota</taxon>
        <taxon>Neoptera</taxon>
        <taxon>Polyneoptera</taxon>
        <taxon>Phasmatodea</taxon>
        <taxon>Timematodea</taxon>
        <taxon>Timematoidea</taxon>
        <taxon>Timematidae</taxon>
        <taxon>Timema</taxon>
    </lineage>
</organism>
<dbReference type="Pfam" id="PF00076">
    <property type="entry name" value="RRM_1"/>
    <property type="match status" value="1"/>
</dbReference>
<name>A0ABN7PNR4_TIMPD</name>
<feature type="domain" description="RRM" evidence="4">
    <location>
        <begin position="20"/>
        <end position="87"/>
    </location>
</feature>
<evidence type="ECO:0000256" key="3">
    <source>
        <dbReference type="SAM" id="MobiDB-lite"/>
    </source>
</evidence>
<proteinExistence type="predicted"/>
<evidence type="ECO:0000313" key="6">
    <source>
        <dbReference type="Proteomes" id="UP001153148"/>
    </source>
</evidence>
<protein>
    <recommendedName>
        <fullName evidence="4">RRM domain-containing protein</fullName>
    </recommendedName>
</protein>
<accession>A0ABN7PNR4</accession>
<sequence length="89" mass="10224">MSVSSIRMKLKTMTLLSSMLRGLPWSTSVDEIIKFFSDCTVKDGKNGVHMTMSREGRPSGEAYVEMETEEDIERACKKDRDHMGQRYIE</sequence>
<dbReference type="InterPro" id="IPR035979">
    <property type="entry name" value="RBD_domain_sf"/>
</dbReference>
<keyword evidence="6" id="KW-1185">Reference proteome</keyword>
<evidence type="ECO:0000313" key="5">
    <source>
        <dbReference type="EMBL" id="CAG2068750.1"/>
    </source>
</evidence>
<reference evidence="5" key="1">
    <citation type="submission" date="2021-03" db="EMBL/GenBank/DDBJ databases">
        <authorList>
            <person name="Tran Van P."/>
        </authorList>
    </citation>
    <scope>NUCLEOTIDE SEQUENCE</scope>
</reference>
<evidence type="ECO:0000256" key="1">
    <source>
        <dbReference type="ARBA" id="ARBA00022737"/>
    </source>
</evidence>
<feature type="non-terminal residue" evidence="5">
    <location>
        <position position="89"/>
    </location>
</feature>
<dbReference type="SUPFAM" id="SSF54928">
    <property type="entry name" value="RNA-binding domain, RBD"/>
    <property type="match status" value="1"/>
</dbReference>
<dbReference type="PANTHER" id="PTHR13976">
    <property type="entry name" value="HETEROGENEOUS NUCLEAR RIBONUCLEOPROTEIN-RELATED"/>
    <property type="match status" value="1"/>
</dbReference>
<dbReference type="InterPro" id="IPR012677">
    <property type="entry name" value="Nucleotide-bd_a/b_plait_sf"/>
</dbReference>
<comment type="caution">
    <text evidence="5">The sequence shown here is derived from an EMBL/GenBank/DDBJ whole genome shotgun (WGS) entry which is preliminary data.</text>
</comment>